<dbReference type="SUPFAM" id="SSF52980">
    <property type="entry name" value="Restriction endonuclease-like"/>
    <property type="match status" value="1"/>
</dbReference>
<keyword evidence="1 10" id="KW-0540">Nuclease</keyword>
<dbReference type="InterPro" id="IPR041500">
    <property type="entry name" value="RecC_C"/>
</dbReference>
<reference evidence="12 13" key="1">
    <citation type="submission" date="2020-08" db="EMBL/GenBank/DDBJ databases">
        <title>Emergence of ISAba1-mediated novel tet(X) in Acinetobacter variabilis from a chicken farm.</title>
        <authorList>
            <person name="Peng K."/>
            <person name="Li R."/>
        </authorList>
    </citation>
    <scope>NUCLEOTIDE SEQUENCE [LARGE SCALE GENOMIC DNA]</scope>
    <source>
        <strain evidence="12 13">XM9F202-2</strain>
    </source>
</reference>
<keyword evidence="4 10" id="KW-0378">Hydrolase</keyword>
<keyword evidence="2 10" id="KW-0547">Nucleotide-binding</keyword>
<evidence type="ECO:0000259" key="11">
    <source>
        <dbReference type="Pfam" id="PF17946"/>
    </source>
</evidence>
<dbReference type="PIRSF" id="PIRSF000980">
    <property type="entry name" value="RecC"/>
    <property type="match status" value="1"/>
</dbReference>
<dbReference type="Gene3D" id="3.40.50.10930">
    <property type="match status" value="2"/>
</dbReference>
<evidence type="ECO:0000256" key="9">
    <source>
        <dbReference type="ARBA" id="ARBA00023204"/>
    </source>
</evidence>
<dbReference type="PANTHER" id="PTHR30591:SF1">
    <property type="entry name" value="RECBCD ENZYME SUBUNIT RECC"/>
    <property type="match status" value="1"/>
</dbReference>
<organism evidence="12 13">
    <name type="scientific">Acinetobacter variabilis</name>
    <dbReference type="NCBI Taxonomy" id="70346"/>
    <lineage>
        <taxon>Bacteria</taxon>
        <taxon>Pseudomonadati</taxon>
        <taxon>Pseudomonadota</taxon>
        <taxon>Gammaproteobacteria</taxon>
        <taxon>Moraxellales</taxon>
        <taxon>Moraxellaceae</taxon>
        <taxon>Acinetobacter</taxon>
    </lineage>
</organism>
<comment type="subunit">
    <text evidence="10">Heterotrimer of RecB, RecC and RecD. All subunits contribute to DNA-binding.</text>
</comment>
<evidence type="ECO:0000313" key="13">
    <source>
        <dbReference type="Proteomes" id="UP000596079"/>
    </source>
</evidence>
<evidence type="ECO:0000256" key="2">
    <source>
        <dbReference type="ARBA" id="ARBA00022741"/>
    </source>
</evidence>
<accession>A0A7T8APT0</accession>
<dbReference type="InterPro" id="IPR011335">
    <property type="entry name" value="Restrct_endonuc-II-like"/>
</dbReference>
<comment type="similarity">
    <text evidence="10">Belongs to the RecC family.</text>
</comment>
<sequence length="1237" mass="144523">MAIHVIQSQRIDVLLDSMLRIVNQSAKNPLAVLQPRHFIVPSPAVEAWLTQKIAEKKGISANTQFHHRIRAFQWTSYQWVLNNPKEVEQVREANIPRIIIKWRVFQALRKCILPEQIPLEIDHPLYSIIKRIYDSADRLEQGIEKQLKKQSMLYWVSEQVSRLFSHYMDYRGYCARNCPPQECRCPTNWLASWGQDIALDVEHMIYIPKDENGHEIPVADFVKIQARELEAWQRWLWQHVFQDDYAKILDIEQMYWERLENEDTQAQALKRLPEQVVVFTLLELPPSQLDFLRRLGQYIDIYIFHFNPSQEYWADSVDPDWKARYDLGVQERFIRKFEKSQGRLPTDTEIQHFFAAFQLNFNAEDRESRHPLLTRFGKQARDHFSLLSKLSSGEEGLWADAFVDEYQDKLLAKIQSDILYLLEPEKHQYPLKSDDDSVQIHVCHSSLRQLEVLKEQMIHWLAQGAEDAPRQPSDILVLAPNLKELEPAIRSVFAPPPREREGNSQRLQKDNLYLPIQIAGVSRLDVSNAWRAVLGRIQLVHRRFSIEDFADWLSLNATQQLYALDYAQVERMLQLLGEAGFKRGLDQQHLQQSLTAGDEDYRFSFKFALDRLALGLAVPEHALFQDTLSYARVLSSDFPLISTLIQIYQDLVQRRDWLILHEQGQRTPVKTWLEYLREDLNEFREAGVESLKTVAEIIDKQMRMLTLADYHDQDDPQASQELVALSLPLPYVLEEIQNTLEMQLDQAEPTGQITFSQIGQIRPLPYKLVVMLNLDTGKFPSRNQQVPFDLMNSLKPQLGDRSRLDDDQGAFLDALLLAQDNLWLFYNGFDVDDGEARDPSTSLQELIQHIALICQSDQPDAEVDETVEMNGLSVAKHIRQLYHVHPLQPFDPIGYVESHTPRYQTQWFAVAEYIRSAEGKRSSWINAHYPALMQKEIRVLKGDEWIRDMIFPARLFLKSIGVSSVRYADLPSSREPLLLNKLEQYQVRDFLLQQDQEIEPQLMLDRLPVGKTQEATWLSSQQEQQSLKERLLQLNKELTPVTQQTWQYNPELLIHITLPQVPHSSYWLSMQSSSASEKRRAQVWLEYLLWLAYLNNDELSPQLERIVIFSNKTLKFSGLRSSQARHHLQAWLKAWEIGQTQPLVLPAELLMKKAWEWTENEQGQITIAEMQELLKAWNNSYESAKPLASDESSQLHQDWQFILQDQDPDLALQRCCHDFAHALYAPIHEHLEWIKEQ</sequence>
<dbReference type="GO" id="GO:0008854">
    <property type="term" value="F:exodeoxyribonuclease V activity"/>
    <property type="evidence" value="ECO:0007669"/>
    <property type="project" value="InterPro"/>
</dbReference>
<keyword evidence="8 10" id="KW-0238">DNA-binding</keyword>
<evidence type="ECO:0000256" key="6">
    <source>
        <dbReference type="ARBA" id="ARBA00022839"/>
    </source>
</evidence>
<dbReference type="RefSeq" id="WP_200229564.1">
    <property type="nucleotide sequence ID" value="NZ_CP060811.1"/>
</dbReference>
<evidence type="ECO:0000256" key="1">
    <source>
        <dbReference type="ARBA" id="ARBA00022722"/>
    </source>
</evidence>
<evidence type="ECO:0000256" key="10">
    <source>
        <dbReference type="HAMAP-Rule" id="MF_01486"/>
    </source>
</evidence>
<evidence type="ECO:0000256" key="5">
    <source>
        <dbReference type="ARBA" id="ARBA00022806"/>
    </source>
</evidence>
<dbReference type="GO" id="GO:0003678">
    <property type="term" value="F:DNA helicase activity"/>
    <property type="evidence" value="ECO:0007669"/>
    <property type="project" value="UniProtKB-UniRule"/>
</dbReference>
<proteinExistence type="inferred from homology"/>
<keyword evidence="7 10" id="KW-0067">ATP-binding</keyword>
<name>A0A7T8APT0_9GAMM</name>
<comment type="function">
    <text evidence="10">A helicase/nuclease that prepares dsDNA breaks (DSB) for recombinational DNA repair. Binds to DSBs and unwinds DNA via a highly rapid and processive ATP-dependent bidirectional helicase activity. Unwinds dsDNA until it encounters a Chi (crossover hotspot instigator) sequence from the 3' direction. Cuts ssDNA a few nucleotides 3' to the Chi site. The properties and activities of the enzyme are changed at Chi. The Chi-altered holoenzyme produces a long 3'-ssDNA overhang and facilitates RecA-binding to the ssDNA for homologous DNA recombination and repair. Holoenzyme degrades any linearized DNA that is unable to undergo homologous recombination. In the holoenzyme this subunit recognizes the wild-type Chi sequence, and when added to isolated RecB increases its ATP-dependent helicase processivity.</text>
</comment>
<comment type="miscellaneous">
    <text evidence="10">In the RecBCD complex, RecB has a slow 3'-5' helicase, an exonuclease activity and loads RecA onto ssDNA, RecD has a fast 5'-3' helicase activity, while RecC stimulates the ATPase and processivity of the RecB helicase and contributes to recognition of the Chi site.</text>
</comment>
<dbReference type="InterPro" id="IPR027417">
    <property type="entry name" value="P-loop_NTPase"/>
</dbReference>
<protein>
    <recommendedName>
        <fullName evidence="10">RecBCD enzyme subunit RecC</fullName>
    </recommendedName>
    <alternativeName>
        <fullName evidence="10">Exonuclease V subunit RecC</fullName>
        <shortName evidence="10">ExoV subunit RecC</shortName>
    </alternativeName>
    <alternativeName>
        <fullName evidence="10">Helicase/nuclease RecBCD subunit RecC</fullName>
    </alternativeName>
</protein>
<evidence type="ECO:0000256" key="3">
    <source>
        <dbReference type="ARBA" id="ARBA00022763"/>
    </source>
</evidence>
<keyword evidence="9 10" id="KW-0234">DNA repair</keyword>
<dbReference type="InterPro" id="IPR006697">
    <property type="entry name" value="RecC"/>
</dbReference>
<evidence type="ECO:0000256" key="8">
    <source>
        <dbReference type="ARBA" id="ARBA00023125"/>
    </source>
</evidence>
<dbReference type="Proteomes" id="UP000596079">
    <property type="component" value="Chromosome"/>
</dbReference>
<dbReference type="Gene3D" id="3.40.50.300">
    <property type="entry name" value="P-loop containing nucleotide triphosphate hydrolases"/>
    <property type="match status" value="2"/>
</dbReference>
<feature type="domain" description="RecC C-terminal" evidence="11">
    <location>
        <begin position="943"/>
        <end position="1151"/>
    </location>
</feature>
<dbReference type="Pfam" id="PF04257">
    <property type="entry name" value="Exonuc_V_gamma"/>
    <property type="match status" value="1"/>
</dbReference>
<evidence type="ECO:0000256" key="4">
    <source>
        <dbReference type="ARBA" id="ARBA00022801"/>
    </source>
</evidence>
<dbReference type="HAMAP" id="MF_01486">
    <property type="entry name" value="RecC"/>
    <property type="match status" value="1"/>
</dbReference>
<dbReference type="GO" id="GO:0009338">
    <property type="term" value="C:exodeoxyribonuclease V complex"/>
    <property type="evidence" value="ECO:0007669"/>
    <property type="project" value="InterPro"/>
</dbReference>
<dbReference type="PANTHER" id="PTHR30591">
    <property type="entry name" value="RECBCD ENZYME SUBUNIT RECC"/>
    <property type="match status" value="1"/>
</dbReference>
<evidence type="ECO:0000313" key="12">
    <source>
        <dbReference type="EMBL" id="QQN88361.1"/>
    </source>
</evidence>
<dbReference type="Pfam" id="PF17946">
    <property type="entry name" value="RecC_C"/>
    <property type="match status" value="1"/>
</dbReference>
<evidence type="ECO:0000256" key="7">
    <source>
        <dbReference type="ARBA" id="ARBA00022840"/>
    </source>
</evidence>
<dbReference type="AlphaFoldDB" id="A0A7T8APT0"/>
<dbReference type="EMBL" id="CP060811">
    <property type="protein sequence ID" value="QQN88361.1"/>
    <property type="molecule type" value="Genomic_DNA"/>
</dbReference>
<keyword evidence="6 10" id="KW-0269">Exonuclease</keyword>
<gene>
    <name evidence="10" type="primary">recC</name>
    <name evidence="12" type="ORF">IAQ69_01315</name>
</gene>
<dbReference type="GO" id="GO:0003677">
    <property type="term" value="F:DNA binding"/>
    <property type="evidence" value="ECO:0007669"/>
    <property type="project" value="UniProtKB-UniRule"/>
</dbReference>
<dbReference type="SUPFAM" id="SSF52540">
    <property type="entry name" value="P-loop containing nucleoside triphosphate hydrolases"/>
    <property type="match status" value="2"/>
</dbReference>
<dbReference type="GO" id="GO:0005524">
    <property type="term" value="F:ATP binding"/>
    <property type="evidence" value="ECO:0007669"/>
    <property type="project" value="UniProtKB-UniRule"/>
</dbReference>
<dbReference type="GO" id="GO:0000724">
    <property type="term" value="P:double-strand break repair via homologous recombination"/>
    <property type="evidence" value="ECO:0007669"/>
    <property type="project" value="UniProtKB-UniRule"/>
</dbReference>
<keyword evidence="5 10" id="KW-0347">Helicase</keyword>
<keyword evidence="3 10" id="KW-0227">DNA damage</keyword>